<organism evidence="2 3">
    <name type="scientific">Austropuccinia psidii MF-1</name>
    <dbReference type="NCBI Taxonomy" id="1389203"/>
    <lineage>
        <taxon>Eukaryota</taxon>
        <taxon>Fungi</taxon>
        <taxon>Dikarya</taxon>
        <taxon>Basidiomycota</taxon>
        <taxon>Pucciniomycotina</taxon>
        <taxon>Pucciniomycetes</taxon>
        <taxon>Pucciniales</taxon>
        <taxon>Sphaerophragmiaceae</taxon>
        <taxon>Austropuccinia</taxon>
    </lineage>
</organism>
<dbReference type="Proteomes" id="UP000765509">
    <property type="component" value="Unassembled WGS sequence"/>
</dbReference>
<evidence type="ECO:0000313" key="2">
    <source>
        <dbReference type="EMBL" id="MBW0461005.1"/>
    </source>
</evidence>
<name>A0A9Q3GB53_9BASI</name>
<comment type="caution">
    <text evidence="2">The sequence shown here is derived from an EMBL/GenBank/DDBJ whole genome shotgun (WGS) entry which is preliminary data.</text>
</comment>
<protein>
    <submittedName>
        <fullName evidence="2">Uncharacterized protein</fullName>
    </submittedName>
</protein>
<keyword evidence="3" id="KW-1185">Reference proteome</keyword>
<feature type="compositionally biased region" description="Basic and acidic residues" evidence="1">
    <location>
        <begin position="56"/>
        <end position="69"/>
    </location>
</feature>
<gene>
    <name evidence="2" type="ORF">O181_000720</name>
</gene>
<feature type="region of interest" description="Disordered" evidence="1">
    <location>
        <begin position="22"/>
        <end position="71"/>
    </location>
</feature>
<dbReference type="EMBL" id="AVOT02000092">
    <property type="protein sequence ID" value="MBW0461005.1"/>
    <property type="molecule type" value="Genomic_DNA"/>
</dbReference>
<evidence type="ECO:0000313" key="3">
    <source>
        <dbReference type="Proteomes" id="UP000765509"/>
    </source>
</evidence>
<evidence type="ECO:0000256" key="1">
    <source>
        <dbReference type="SAM" id="MobiDB-lite"/>
    </source>
</evidence>
<proteinExistence type="predicted"/>
<dbReference type="AlphaFoldDB" id="A0A9Q3GB53"/>
<accession>A0A9Q3GB53</accession>
<reference evidence="2" key="1">
    <citation type="submission" date="2021-03" db="EMBL/GenBank/DDBJ databases">
        <title>Draft genome sequence of rust myrtle Austropuccinia psidii MF-1, a brazilian biotype.</title>
        <authorList>
            <person name="Quecine M.C."/>
            <person name="Pachon D.M.R."/>
            <person name="Bonatelli M.L."/>
            <person name="Correr F.H."/>
            <person name="Franceschini L.M."/>
            <person name="Leite T.F."/>
            <person name="Margarido G.R.A."/>
            <person name="Almeida C.A."/>
            <person name="Ferrarezi J.A."/>
            <person name="Labate C.A."/>
        </authorList>
    </citation>
    <scope>NUCLEOTIDE SEQUENCE</scope>
    <source>
        <strain evidence="2">MF-1</strain>
    </source>
</reference>
<sequence>MICIAFDEIYASSPLVHKEQVTGRHHPYASKPRTAHAISSRERIMNDEDVNISSNHSEENDEPRRDNLMGHEGALSQIVSSPTLKCPLHRVCLNNPR</sequence>